<keyword evidence="2" id="KW-0813">Transport</keyword>
<evidence type="ECO:0000259" key="8">
    <source>
        <dbReference type="Pfam" id="PF00999"/>
    </source>
</evidence>
<feature type="transmembrane region" description="Helical" evidence="7">
    <location>
        <begin position="108"/>
        <end position="130"/>
    </location>
</feature>
<name>A0A4Z0FXI8_9ACTN</name>
<evidence type="ECO:0000256" key="1">
    <source>
        <dbReference type="ARBA" id="ARBA00004141"/>
    </source>
</evidence>
<dbReference type="InterPro" id="IPR006153">
    <property type="entry name" value="Cation/H_exchanger_TM"/>
</dbReference>
<dbReference type="AlphaFoldDB" id="A0A4Z0FXI8"/>
<keyword evidence="5" id="KW-0406">Ion transport</keyword>
<evidence type="ECO:0000313" key="9">
    <source>
        <dbReference type="EMBL" id="TGA86868.1"/>
    </source>
</evidence>
<keyword evidence="4 7" id="KW-1133">Transmembrane helix</keyword>
<proteinExistence type="predicted"/>
<evidence type="ECO:0000313" key="10">
    <source>
        <dbReference type="Proteomes" id="UP000297948"/>
    </source>
</evidence>
<dbReference type="PANTHER" id="PTHR32468:SF0">
    <property type="entry name" value="K(+)_H(+) ANTIPORTER 1"/>
    <property type="match status" value="1"/>
</dbReference>
<protein>
    <submittedName>
        <fullName evidence="9">Cation/H(+) antiporter</fullName>
    </submittedName>
</protein>
<dbReference type="GO" id="GO:0015297">
    <property type="term" value="F:antiporter activity"/>
    <property type="evidence" value="ECO:0007669"/>
    <property type="project" value="InterPro"/>
</dbReference>
<keyword evidence="3 7" id="KW-0812">Transmembrane</keyword>
<dbReference type="EMBL" id="SRID01000520">
    <property type="protein sequence ID" value="TGA86868.1"/>
    <property type="molecule type" value="Genomic_DNA"/>
</dbReference>
<gene>
    <name evidence="9" type="ORF">E4099_30285</name>
</gene>
<evidence type="ECO:0000256" key="6">
    <source>
        <dbReference type="ARBA" id="ARBA00023136"/>
    </source>
</evidence>
<organism evidence="9 10">
    <name type="scientific">Streptomyces palmae</name>
    <dbReference type="NCBI Taxonomy" id="1701085"/>
    <lineage>
        <taxon>Bacteria</taxon>
        <taxon>Bacillati</taxon>
        <taxon>Actinomycetota</taxon>
        <taxon>Actinomycetes</taxon>
        <taxon>Kitasatosporales</taxon>
        <taxon>Streptomycetaceae</taxon>
        <taxon>Streptomyces</taxon>
    </lineage>
</organism>
<evidence type="ECO:0000256" key="4">
    <source>
        <dbReference type="ARBA" id="ARBA00022989"/>
    </source>
</evidence>
<dbReference type="OrthoDB" id="9793589at2"/>
<feature type="transmembrane region" description="Helical" evidence="7">
    <location>
        <begin position="328"/>
        <end position="347"/>
    </location>
</feature>
<feature type="transmembrane region" description="Helical" evidence="7">
    <location>
        <begin position="302"/>
        <end position="322"/>
    </location>
</feature>
<feature type="transmembrane region" description="Helical" evidence="7">
    <location>
        <begin position="12"/>
        <end position="33"/>
    </location>
</feature>
<dbReference type="PANTHER" id="PTHR32468">
    <property type="entry name" value="CATION/H + ANTIPORTER"/>
    <property type="match status" value="1"/>
</dbReference>
<dbReference type="InterPro" id="IPR050794">
    <property type="entry name" value="CPA2_transporter"/>
</dbReference>
<feature type="transmembrane region" description="Helical" evidence="7">
    <location>
        <begin position="146"/>
        <end position="167"/>
    </location>
</feature>
<dbReference type="Proteomes" id="UP000297948">
    <property type="component" value="Unassembled WGS sequence"/>
</dbReference>
<accession>A0A4Z0FXI8</accession>
<dbReference type="GO" id="GO:0016020">
    <property type="term" value="C:membrane"/>
    <property type="evidence" value="ECO:0007669"/>
    <property type="project" value="UniProtKB-SubCell"/>
</dbReference>
<evidence type="ECO:0000256" key="2">
    <source>
        <dbReference type="ARBA" id="ARBA00022448"/>
    </source>
</evidence>
<keyword evidence="10" id="KW-1185">Reference proteome</keyword>
<reference evidence="9 10" key="1">
    <citation type="submission" date="2019-03" db="EMBL/GenBank/DDBJ databases">
        <authorList>
            <person name="Gonzalez-Pimentel J.L."/>
        </authorList>
    </citation>
    <scope>NUCLEOTIDE SEQUENCE [LARGE SCALE GENOMIC DNA]</scope>
    <source>
        <strain evidence="9 10">JCM 31289</strain>
    </source>
</reference>
<dbReference type="Gene3D" id="1.20.1530.20">
    <property type="match status" value="1"/>
</dbReference>
<comment type="subcellular location">
    <subcellularLocation>
        <location evidence="1">Membrane</location>
        <topology evidence="1">Multi-pass membrane protein</topology>
    </subcellularLocation>
</comment>
<feature type="transmembrane region" description="Helical" evidence="7">
    <location>
        <begin position="208"/>
        <end position="228"/>
    </location>
</feature>
<dbReference type="Pfam" id="PF00999">
    <property type="entry name" value="Na_H_Exchanger"/>
    <property type="match status" value="1"/>
</dbReference>
<dbReference type="GO" id="GO:1902600">
    <property type="term" value="P:proton transmembrane transport"/>
    <property type="evidence" value="ECO:0007669"/>
    <property type="project" value="InterPro"/>
</dbReference>
<comment type="caution">
    <text evidence="9">The sequence shown here is derived from an EMBL/GenBank/DDBJ whole genome shotgun (WGS) entry which is preliminary data.</text>
</comment>
<sequence length="451" mass="46819">METAVPHSEWITVTAIGGIALILALTAVVTALCRRVKQPAVIGEIAIGICLGPSLLGLLPGDWPQRLFPAEIRPHLGVVSQVGLLLFMFIIGWEFDSGALKGRFRSTGTIWISSLALPMALGIGLAWLIYGSHDVVNGRTVPFTEFALYLGVAMSITAFPVLARIITEQNLQSTRTGTLALGLAAADDLLAWCMLAVVVALTTASGTAGFLTVMAWSAVYLAAMLWLVRPVLAAISGRLKVAHTPYVAVFTAAGAFASAFVTSHIGIHAIFGAFMFGLVMPRRRDSLLHRVALPPLEAAGKLLLPVFFVVTGLSVDLTTLTAGGVAQTGAIIVVACLGKLGGVALSARLTGMGWKDATVLGVLMNTRGLTELVLLNVGLSLGLLTVQLFSAMVLMALVTTGIAAPVLNLLLQDRTGQTLVATEDAHPGGTGAAGVRPDVAEAAAGHGHSTS</sequence>
<feature type="transmembrane region" description="Helical" evidence="7">
    <location>
        <begin position="78"/>
        <end position="96"/>
    </location>
</feature>
<keyword evidence="6 7" id="KW-0472">Membrane</keyword>
<evidence type="ECO:0000256" key="3">
    <source>
        <dbReference type="ARBA" id="ARBA00022692"/>
    </source>
</evidence>
<dbReference type="InterPro" id="IPR038770">
    <property type="entry name" value="Na+/solute_symporter_sf"/>
</dbReference>
<evidence type="ECO:0000256" key="7">
    <source>
        <dbReference type="SAM" id="Phobius"/>
    </source>
</evidence>
<feature type="transmembrane region" description="Helical" evidence="7">
    <location>
        <begin position="40"/>
        <end position="58"/>
    </location>
</feature>
<feature type="transmembrane region" description="Helical" evidence="7">
    <location>
        <begin position="179"/>
        <end position="202"/>
    </location>
</feature>
<feature type="domain" description="Cation/H+ exchanger transmembrane" evidence="8">
    <location>
        <begin position="25"/>
        <end position="411"/>
    </location>
</feature>
<feature type="transmembrane region" description="Helical" evidence="7">
    <location>
        <begin position="392"/>
        <end position="411"/>
    </location>
</feature>
<evidence type="ECO:0000256" key="5">
    <source>
        <dbReference type="ARBA" id="ARBA00023065"/>
    </source>
</evidence>